<dbReference type="EMBL" id="LDEV01003675">
    <property type="protein sequence ID" value="KLJ05380.1"/>
    <property type="molecule type" value="Genomic_DNA"/>
</dbReference>
<accession>A0A0H1B200</accession>
<feature type="compositionally biased region" description="Basic and acidic residues" evidence="1">
    <location>
        <begin position="15"/>
        <end position="39"/>
    </location>
</feature>
<keyword evidence="3" id="KW-1185">Reference proteome</keyword>
<proteinExistence type="predicted"/>
<reference evidence="3" key="1">
    <citation type="journal article" date="2015" name="PLoS Genet.">
        <title>The dynamic genome and transcriptome of the human fungal pathogen Blastomyces and close relative Emmonsia.</title>
        <authorList>
            <person name="Munoz J.F."/>
            <person name="Gauthier G.M."/>
            <person name="Desjardins C.A."/>
            <person name="Gallo J.E."/>
            <person name="Holder J."/>
            <person name="Sullivan T.D."/>
            <person name="Marty A.J."/>
            <person name="Carmen J.C."/>
            <person name="Chen Z."/>
            <person name="Ding L."/>
            <person name="Gujja S."/>
            <person name="Magrini V."/>
            <person name="Misas E."/>
            <person name="Mitreva M."/>
            <person name="Priest M."/>
            <person name="Saif S."/>
            <person name="Whiston E.A."/>
            <person name="Young S."/>
            <person name="Zeng Q."/>
            <person name="Goldman W.E."/>
            <person name="Mardis E.R."/>
            <person name="Taylor J.W."/>
            <person name="McEwen J.G."/>
            <person name="Clay O.K."/>
            <person name="Klein B.S."/>
            <person name="Cuomo C.A."/>
        </authorList>
    </citation>
    <scope>NUCLEOTIDE SEQUENCE [LARGE SCALE GENOMIC DNA]</scope>
    <source>
        <strain evidence="3">UAMH 139</strain>
    </source>
</reference>
<feature type="compositionally biased region" description="Acidic residues" evidence="1">
    <location>
        <begin position="1"/>
        <end position="14"/>
    </location>
</feature>
<evidence type="ECO:0000313" key="2">
    <source>
        <dbReference type="EMBL" id="KLJ05380.1"/>
    </source>
</evidence>
<sequence>MRIEVENENEDEDRMEVQDGTTERFLEKSRQGTWKRGEETSGMVTASARQGWCTWWN</sequence>
<evidence type="ECO:0000313" key="3">
    <source>
        <dbReference type="Proteomes" id="UP000053573"/>
    </source>
</evidence>
<feature type="region of interest" description="Disordered" evidence="1">
    <location>
        <begin position="1"/>
        <end position="43"/>
    </location>
</feature>
<name>A0A0H1B200_9EURO</name>
<dbReference type="AlphaFoldDB" id="A0A0H1B200"/>
<feature type="non-terminal residue" evidence="2">
    <location>
        <position position="57"/>
    </location>
</feature>
<organism evidence="2 3">
    <name type="scientific">Blastomyces silverae</name>
    <dbReference type="NCBI Taxonomy" id="2060906"/>
    <lineage>
        <taxon>Eukaryota</taxon>
        <taxon>Fungi</taxon>
        <taxon>Dikarya</taxon>
        <taxon>Ascomycota</taxon>
        <taxon>Pezizomycotina</taxon>
        <taxon>Eurotiomycetes</taxon>
        <taxon>Eurotiomycetidae</taxon>
        <taxon>Onygenales</taxon>
        <taxon>Ajellomycetaceae</taxon>
        <taxon>Blastomyces</taxon>
    </lineage>
</organism>
<gene>
    <name evidence="2" type="ORF">EMPG_11139</name>
</gene>
<dbReference type="Proteomes" id="UP000053573">
    <property type="component" value="Unassembled WGS sequence"/>
</dbReference>
<protein>
    <submittedName>
        <fullName evidence="2">Uncharacterized protein</fullName>
    </submittedName>
</protein>
<evidence type="ECO:0000256" key="1">
    <source>
        <dbReference type="SAM" id="MobiDB-lite"/>
    </source>
</evidence>
<comment type="caution">
    <text evidence="2">The sequence shown here is derived from an EMBL/GenBank/DDBJ whole genome shotgun (WGS) entry which is preliminary data.</text>
</comment>